<dbReference type="AlphaFoldDB" id="A0A963YZH6"/>
<dbReference type="SUPFAM" id="SSF51905">
    <property type="entry name" value="FAD/NAD(P)-binding domain"/>
    <property type="match status" value="1"/>
</dbReference>
<dbReference type="Pfam" id="PF13738">
    <property type="entry name" value="Pyr_redox_3"/>
    <property type="match status" value="1"/>
</dbReference>
<organism evidence="2 3">
    <name type="scientific">Acidisoma cellulosilyticum</name>
    <dbReference type="NCBI Taxonomy" id="2802395"/>
    <lineage>
        <taxon>Bacteria</taxon>
        <taxon>Pseudomonadati</taxon>
        <taxon>Pseudomonadota</taxon>
        <taxon>Alphaproteobacteria</taxon>
        <taxon>Acetobacterales</taxon>
        <taxon>Acidocellaceae</taxon>
        <taxon>Acidisoma</taxon>
    </lineage>
</organism>
<sequence>MNALSRLSSGSDLPPHVSVAIIGGGQAGLSMSWHLHQADIDHVVLERHSAGHSWRHERWDTFCLVTPNWQCQLPGYPYAGSDPDGFMLRDEIVRYIEGFVASFPVPLHQGVSVRRLSQNGDGYLLQTDHGTMTADQVVVATGGYHDPVRPDWSYAIDPAITQIHSQEYLRPAQLPEGATLVIGSGQSGCQIAEDLHIAGRAVHLCLGDAPRVARRYRGRDVVAWLDSMGYYDMPVDAHPLKEGVRDNTNHYVTGRDGGRDIDLRQRALEGMLLYGRAEGHEAGRLVIRPGLAGLLDSADATSESIKTSIDRFIDKAGVEAPAEARYTPVWTPQTDVLSLDLKAAGITSIVWCIGFRSNFRWVDVPVFDGRGMPGHRRGVSTTPGLYFLGLPWLHTWGSGRFSGVARDAGFLAERIAEHASASVSVDA</sequence>
<dbReference type="PRINTS" id="PR00469">
    <property type="entry name" value="PNDRDTASEII"/>
</dbReference>
<dbReference type="GO" id="GO:0004497">
    <property type="term" value="F:monooxygenase activity"/>
    <property type="evidence" value="ECO:0007669"/>
    <property type="project" value="TreeGrafter"/>
</dbReference>
<protein>
    <submittedName>
        <fullName evidence="2">MSMEG_0569 family flavin-dependent oxidoreductase</fullName>
    </submittedName>
</protein>
<dbReference type="InterPro" id="IPR024000">
    <property type="entry name" value="CHP04046_FMN-dependent"/>
</dbReference>
<dbReference type="InterPro" id="IPR036188">
    <property type="entry name" value="FAD/NAD-bd_sf"/>
</dbReference>
<accession>A0A963YZH6</accession>
<keyword evidence="3" id="KW-1185">Reference proteome</keyword>
<gene>
    <name evidence="2" type="ORF">ACELLULO517_06060</name>
</gene>
<dbReference type="NCBIfam" id="TIGR04046">
    <property type="entry name" value="MSMEG_0569_nitr"/>
    <property type="match status" value="1"/>
</dbReference>
<evidence type="ECO:0000313" key="3">
    <source>
        <dbReference type="Proteomes" id="UP000721844"/>
    </source>
</evidence>
<reference evidence="2 3" key="1">
    <citation type="journal article" date="2021" name="Microorganisms">
        <title>Acidisoma silvae sp. nov. and Acidisomacellulosilytica sp. nov., Two Acidophilic Bacteria Isolated from Decaying Wood, Hydrolyzing Cellulose and Producing Poly-3-hydroxybutyrate.</title>
        <authorList>
            <person name="Mieszkin S."/>
            <person name="Pouder E."/>
            <person name="Uroz S."/>
            <person name="Simon-Colin C."/>
            <person name="Alain K."/>
        </authorList>
    </citation>
    <scope>NUCLEOTIDE SEQUENCE [LARGE SCALE GENOMIC DNA]</scope>
    <source>
        <strain evidence="2 3">HW T5.17</strain>
    </source>
</reference>
<dbReference type="GO" id="GO:0050660">
    <property type="term" value="F:flavin adenine dinucleotide binding"/>
    <property type="evidence" value="ECO:0007669"/>
    <property type="project" value="TreeGrafter"/>
</dbReference>
<dbReference type="Proteomes" id="UP000721844">
    <property type="component" value="Unassembled WGS sequence"/>
</dbReference>
<keyword evidence="1" id="KW-0560">Oxidoreductase</keyword>
<dbReference type="RefSeq" id="WP_227306410.1">
    <property type="nucleotide sequence ID" value="NZ_JAESVA010000002.1"/>
</dbReference>
<evidence type="ECO:0000313" key="2">
    <source>
        <dbReference type="EMBL" id="MCB8879791.1"/>
    </source>
</evidence>
<evidence type="ECO:0000256" key="1">
    <source>
        <dbReference type="ARBA" id="ARBA00023002"/>
    </source>
</evidence>
<proteinExistence type="predicted"/>
<dbReference type="InterPro" id="IPR050982">
    <property type="entry name" value="Auxin_biosynth/cation_transpt"/>
</dbReference>
<dbReference type="PANTHER" id="PTHR43539:SF78">
    <property type="entry name" value="FLAVIN-CONTAINING MONOOXYGENASE"/>
    <property type="match status" value="1"/>
</dbReference>
<dbReference type="Gene3D" id="3.50.50.60">
    <property type="entry name" value="FAD/NAD(P)-binding domain"/>
    <property type="match status" value="2"/>
</dbReference>
<dbReference type="PANTHER" id="PTHR43539">
    <property type="entry name" value="FLAVIN-BINDING MONOOXYGENASE-LIKE PROTEIN (AFU_ORTHOLOGUE AFUA_4G09220)"/>
    <property type="match status" value="1"/>
</dbReference>
<dbReference type="EMBL" id="JAESVA010000002">
    <property type="protein sequence ID" value="MCB8879791.1"/>
    <property type="molecule type" value="Genomic_DNA"/>
</dbReference>
<comment type="caution">
    <text evidence="2">The sequence shown here is derived from an EMBL/GenBank/DDBJ whole genome shotgun (WGS) entry which is preliminary data.</text>
</comment>
<name>A0A963YZH6_9PROT</name>